<dbReference type="Gene3D" id="1.10.287.950">
    <property type="entry name" value="Methyl-accepting chemotaxis protein"/>
    <property type="match status" value="1"/>
</dbReference>
<organism evidence="14 15">
    <name type="scientific">Rhodobium gokarnense</name>
    <dbReference type="NCBI Taxonomy" id="364296"/>
    <lineage>
        <taxon>Bacteria</taxon>
        <taxon>Pseudomonadati</taxon>
        <taxon>Pseudomonadota</taxon>
        <taxon>Alphaproteobacteria</taxon>
        <taxon>Hyphomicrobiales</taxon>
        <taxon>Rhodobiaceae</taxon>
        <taxon>Rhodobium</taxon>
    </lineage>
</organism>
<dbReference type="SUPFAM" id="SSF58104">
    <property type="entry name" value="Methyl-accepting chemotaxis protein (MCP) signaling domain"/>
    <property type="match status" value="1"/>
</dbReference>
<evidence type="ECO:0000256" key="4">
    <source>
        <dbReference type="ARBA" id="ARBA00022692"/>
    </source>
</evidence>
<evidence type="ECO:0000259" key="12">
    <source>
        <dbReference type="PROSITE" id="PS50111"/>
    </source>
</evidence>
<keyword evidence="5 11" id="KW-1133">Transmembrane helix</keyword>
<evidence type="ECO:0000256" key="10">
    <source>
        <dbReference type="SAM" id="Coils"/>
    </source>
</evidence>
<keyword evidence="15" id="KW-1185">Reference proteome</keyword>
<evidence type="ECO:0000313" key="14">
    <source>
        <dbReference type="EMBL" id="MCW2305770.1"/>
    </source>
</evidence>
<dbReference type="PANTHER" id="PTHR32089:SF112">
    <property type="entry name" value="LYSOZYME-LIKE PROTEIN-RELATED"/>
    <property type="match status" value="1"/>
</dbReference>
<gene>
    <name evidence="14" type="ORF">M2319_000086</name>
</gene>
<dbReference type="SMART" id="SM00304">
    <property type="entry name" value="HAMP"/>
    <property type="match status" value="1"/>
</dbReference>
<dbReference type="SMART" id="SM00283">
    <property type="entry name" value="MA"/>
    <property type="match status" value="1"/>
</dbReference>
<comment type="similarity">
    <text evidence="8">Belongs to the methyl-accepting chemotaxis (MCP) protein family.</text>
</comment>
<feature type="transmembrane region" description="Helical" evidence="11">
    <location>
        <begin position="344"/>
        <end position="364"/>
    </location>
</feature>
<keyword evidence="6 11" id="KW-0472">Membrane</keyword>
<keyword evidence="4 11" id="KW-0812">Transmembrane</keyword>
<dbReference type="Pfam" id="PF00015">
    <property type="entry name" value="MCPsignal"/>
    <property type="match status" value="1"/>
</dbReference>
<feature type="domain" description="Methyl-accepting transducer" evidence="12">
    <location>
        <begin position="465"/>
        <end position="680"/>
    </location>
</feature>
<evidence type="ECO:0000256" key="11">
    <source>
        <dbReference type="SAM" id="Phobius"/>
    </source>
</evidence>
<dbReference type="CDD" id="cd06225">
    <property type="entry name" value="HAMP"/>
    <property type="match status" value="1"/>
</dbReference>
<keyword evidence="3" id="KW-0145">Chemotaxis</keyword>
<dbReference type="PROSITE" id="PS50111">
    <property type="entry name" value="CHEMOTAXIS_TRANSDUC_2"/>
    <property type="match status" value="1"/>
</dbReference>
<protein>
    <submittedName>
        <fullName evidence="14">Methyl-accepting chemotaxis protein</fullName>
    </submittedName>
</protein>
<comment type="caution">
    <text evidence="14">The sequence shown here is derived from an EMBL/GenBank/DDBJ whole genome shotgun (WGS) entry which is preliminary data.</text>
</comment>
<keyword evidence="2" id="KW-1003">Cell membrane</keyword>
<dbReference type="Pfam" id="PF02743">
    <property type="entry name" value="dCache_1"/>
    <property type="match status" value="1"/>
</dbReference>
<dbReference type="InterPro" id="IPR033479">
    <property type="entry name" value="dCache_1"/>
</dbReference>
<evidence type="ECO:0000313" key="15">
    <source>
        <dbReference type="Proteomes" id="UP001209755"/>
    </source>
</evidence>
<evidence type="ECO:0000256" key="1">
    <source>
        <dbReference type="ARBA" id="ARBA00004651"/>
    </source>
</evidence>
<keyword evidence="7 9" id="KW-0807">Transducer</keyword>
<feature type="coiled-coil region" evidence="10">
    <location>
        <begin position="411"/>
        <end position="438"/>
    </location>
</feature>
<evidence type="ECO:0000256" key="5">
    <source>
        <dbReference type="ARBA" id="ARBA00022989"/>
    </source>
</evidence>
<accession>A0ABT3H5V6</accession>
<proteinExistence type="inferred from homology"/>
<dbReference type="Proteomes" id="UP001209755">
    <property type="component" value="Unassembled WGS sequence"/>
</dbReference>
<comment type="subcellular location">
    <subcellularLocation>
        <location evidence="1">Cell membrane</location>
        <topology evidence="1">Multi-pass membrane protein</topology>
    </subcellularLocation>
</comment>
<evidence type="ECO:0000256" key="3">
    <source>
        <dbReference type="ARBA" id="ARBA00022500"/>
    </source>
</evidence>
<dbReference type="Gene3D" id="6.10.340.10">
    <property type="match status" value="1"/>
</dbReference>
<evidence type="ECO:0000256" key="7">
    <source>
        <dbReference type="ARBA" id="ARBA00023224"/>
    </source>
</evidence>
<dbReference type="InterPro" id="IPR003660">
    <property type="entry name" value="HAMP_dom"/>
</dbReference>
<dbReference type="EMBL" id="JAOQNS010000001">
    <property type="protein sequence ID" value="MCW2305770.1"/>
    <property type="molecule type" value="Genomic_DNA"/>
</dbReference>
<dbReference type="PANTHER" id="PTHR32089">
    <property type="entry name" value="METHYL-ACCEPTING CHEMOTAXIS PROTEIN MCPB"/>
    <property type="match status" value="1"/>
</dbReference>
<feature type="domain" description="HAMP" evidence="13">
    <location>
        <begin position="365"/>
        <end position="418"/>
    </location>
</feature>
<name>A0ABT3H5V6_9HYPH</name>
<keyword evidence="10" id="KW-0175">Coiled coil</keyword>
<dbReference type="RefSeq" id="WP_264599457.1">
    <property type="nucleotide sequence ID" value="NZ_JAOQNS010000001.1"/>
</dbReference>
<evidence type="ECO:0000256" key="8">
    <source>
        <dbReference type="ARBA" id="ARBA00029447"/>
    </source>
</evidence>
<reference evidence="15" key="1">
    <citation type="submission" date="2023-07" db="EMBL/GenBank/DDBJ databases">
        <title>Genome sequencing of Purple Non-Sulfur Bacteria from various extreme environments.</title>
        <authorList>
            <person name="Mayer M."/>
        </authorList>
    </citation>
    <scope>NUCLEOTIDE SEQUENCE [LARGE SCALE GENOMIC DNA]</scope>
    <source>
        <strain evidence="15">DSM 17935</strain>
    </source>
</reference>
<evidence type="ECO:0000256" key="9">
    <source>
        <dbReference type="PROSITE-ProRule" id="PRU00284"/>
    </source>
</evidence>
<sequence length="714" mass="75820">MIPTSFQRLAFRIPALVAVSALILTVAVGTASYWAASTNAHDMTMERLDAVAGSRKAELTHYLEAVDEDLKTLAASPMTIDALQAFAKGWQEIAADQTAALQKAYIEDNPHPTGKKDELDSAGTTSYDGVHAAYHPWFRKFLRARGYYDIFLFDAEGNLVYTVFKELDYATNLNTGAWKDTDLGNAFRSGFGAPADGVTFFDFRPYAPSNDAPAAFLSAPIVADGNTIGVLVFQMPIDKLNAILGDQEGLGKTGETVLVGPNGLMRNDSTRTADTNDILTTRLEGPVISEAVAGERSEGTLDGYRDMEFLAVATPIAFHGTKWALAALQGSGEAAAPVTALGRMLLMVCIPLFLVVLAVAFLAARSITRKITRIAGTMRRLADNDLEVEVPDYETRDEIREMSEAVVVFKENAVERERNRATRKVEQAERAERQARIEGLIGDFREHSQTILGALSGRMGDMQETARVLSSVAEETSEKATGAAASSEEASVNVQTVASAAEELDASIAEIARQVGETTAVVQEASTTTRTANERISGLADAAQRIGEVVNLIQDIAAQTNLLALNATIEAARAGEMGKGFAVVASEVKTLASQTSKATEQIAQQIGEIQGSTDEAVGAIQSISEIMERVNGYTSAIAAAVEQQGAATGDISRNVQEAAAGTREVAANVSGVTTAVSKTSESADSVADTSRSAADQAEELRVAVDRFLDGVAAA</sequence>
<evidence type="ECO:0000256" key="2">
    <source>
        <dbReference type="ARBA" id="ARBA00022475"/>
    </source>
</evidence>
<evidence type="ECO:0000259" key="13">
    <source>
        <dbReference type="PROSITE" id="PS50885"/>
    </source>
</evidence>
<evidence type="ECO:0000256" key="6">
    <source>
        <dbReference type="ARBA" id="ARBA00023136"/>
    </source>
</evidence>
<dbReference type="Pfam" id="PF00672">
    <property type="entry name" value="HAMP"/>
    <property type="match status" value="1"/>
</dbReference>
<dbReference type="PROSITE" id="PS50885">
    <property type="entry name" value="HAMP"/>
    <property type="match status" value="1"/>
</dbReference>
<dbReference type="InterPro" id="IPR004089">
    <property type="entry name" value="MCPsignal_dom"/>
</dbReference>